<dbReference type="RefSeq" id="WP_345496185.1">
    <property type="nucleotide sequence ID" value="NZ_BAABJM010000002.1"/>
</dbReference>
<gene>
    <name evidence="3" type="ORF">GCM10023318_32370</name>
</gene>
<reference evidence="4" key="1">
    <citation type="journal article" date="2019" name="Int. J. Syst. Evol. Microbiol.">
        <title>The Global Catalogue of Microorganisms (GCM) 10K type strain sequencing project: providing services to taxonomists for standard genome sequencing and annotation.</title>
        <authorList>
            <consortium name="The Broad Institute Genomics Platform"/>
            <consortium name="The Broad Institute Genome Sequencing Center for Infectious Disease"/>
            <person name="Wu L."/>
            <person name="Ma J."/>
        </authorList>
    </citation>
    <scope>NUCLEOTIDE SEQUENCE [LARGE SCALE GENOMIC DNA]</scope>
    <source>
        <strain evidence="4">JCM 18298</strain>
    </source>
</reference>
<feature type="chain" id="PRO_5045714727" description="DUF4189 domain-containing protein" evidence="1">
    <location>
        <begin position="29"/>
        <end position="131"/>
    </location>
</feature>
<organism evidence="3 4">
    <name type="scientific">Nocardia callitridis</name>
    <dbReference type="NCBI Taxonomy" id="648753"/>
    <lineage>
        <taxon>Bacteria</taxon>
        <taxon>Bacillati</taxon>
        <taxon>Actinomycetota</taxon>
        <taxon>Actinomycetes</taxon>
        <taxon>Mycobacteriales</taxon>
        <taxon>Nocardiaceae</taxon>
        <taxon>Nocardia</taxon>
    </lineage>
</organism>
<feature type="signal peptide" evidence="1">
    <location>
        <begin position="1"/>
        <end position="28"/>
    </location>
</feature>
<evidence type="ECO:0000259" key="2">
    <source>
        <dbReference type="Pfam" id="PF13827"/>
    </source>
</evidence>
<dbReference type="Proteomes" id="UP001500603">
    <property type="component" value="Unassembled WGS sequence"/>
</dbReference>
<protein>
    <recommendedName>
        <fullName evidence="2">DUF4189 domain-containing protein</fullName>
    </recommendedName>
</protein>
<keyword evidence="4" id="KW-1185">Reference proteome</keyword>
<comment type="caution">
    <text evidence="3">The sequence shown here is derived from an EMBL/GenBank/DDBJ whole genome shotgun (WGS) entry which is preliminary data.</text>
</comment>
<sequence length="131" mass="13398">MKKLVTGAAIVVASVGTLLAGTAAPAQAYSSNYGAIAVDLSSETYGYSYDYSSASEAEAAAETQCRTHGGGYGCTAKISWRNGCGALSVSRNYWAYGSGATVGRARSKALSNNPGSGAYILHWNCTSGYGL</sequence>
<dbReference type="Pfam" id="PF13827">
    <property type="entry name" value="DUF4189"/>
    <property type="match status" value="1"/>
</dbReference>
<dbReference type="EMBL" id="BAABJM010000002">
    <property type="protein sequence ID" value="GAA5055792.1"/>
    <property type="molecule type" value="Genomic_DNA"/>
</dbReference>
<keyword evidence="1" id="KW-0732">Signal</keyword>
<name>A0ABP9KFL4_9NOCA</name>
<evidence type="ECO:0000256" key="1">
    <source>
        <dbReference type="SAM" id="SignalP"/>
    </source>
</evidence>
<proteinExistence type="predicted"/>
<accession>A0ABP9KFL4</accession>
<evidence type="ECO:0000313" key="4">
    <source>
        <dbReference type="Proteomes" id="UP001500603"/>
    </source>
</evidence>
<evidence type="ECO:0000313" key="3">
    <source>
        <dbReference type="EMBL" id="GAA5055792.1"/>
    </source>
</evidence>
<feature type="domain" description="DUF4189" evidence="2">
    <location>
        <begin position="33"/>
        <end position="125"/>
    </location>
</feature>
<dbReference type="InterPro" id="IPR025240">
    <property type="entry name" value="DUF4189"/>
</dbReference>